<evidence type="ECO:0000313" key="2">
    <source>
        <dbReference type="Proteomes" id="UP000184255"/>
    </source>
</evidence>
<evidence type="ECO:0000313" key="1">
    <source>
        <dbReference type="EMBL" id="CVL09155.1"/>
    </source>
</evidence>
<sequence>MAPKWPQVNNGPEHINEHAAYLREACNQLQAVDRGRQNQVPWNIVHSFIASTIELADKVIQQPAMSEILHHIQDTAKCTQNIQRDVSVIKNSVGIGTAPLNSANFSGGRAAAATWAQVAARVNGPHPIPPPIPSNARSTETQPTITAYKDRAVTVKLKDRGISQRFRTLSTVMIKHKVEASIRENTDTKSVEVVAAHQLKSGDIQIFTSSTANATKLREHRGWISGLGEHAELIVPTYGVIVHGISTNSINIKDQKATIQHILADNHTVIPEAEISYIGWLTRESPLKRASSIVVEFKDPEMANAIIYTGMAWEGQIHICQLYDRACRIKQCFRCYNYGHIGAQCDQLRHAAIAPNYTRPRTAARKE</sequence>
<evidence type="ECO:0008006" key="3">
    <source>
        <dbReference type="Google" id="ProtNLM"/>
    </source>
</evidence>
<proteinExistence type="predicted"/>
<protein>
    <recommendedName>
        <fullName evidence="3">CCHC-type domain-containing protein</fullName>
    </recommendedName>
</protein>
<dbReference type="AlphaFoldDB" id="A0A1L7UM26"/>
<keyword evidence="2" id="KW-1185">Reference proteome</keyword>
<reference evidence="2" key="1">
    <citation type="journal article" date="2016" name="Genome Biol. Evol.">
        <title>Comparative 'omics' of the Fusarium fujikuroi species complex highlights differences in genetic potential and metabolite synthesis.</title>
        <authorList>
            <person name="Niehaus E.-M."/>
            <person name="Muensterkoetter M."/>
            <person name="Proctor R.H."/>
            <person name="Brown D.W."/>
            <person name="Sharon A."/>
            <person name="Idan Y."/>
            <person name="Oren-Young L."/>
            <person name="Sieber C.M."/>
            <person name="Novak O."/>
            <person name="Pencik A."/>
            <person name="Tarkowska D."/>
            <person name="Hromadova K."/>
            <person name="Freeman S."/>
            <person name="Maymon M."/>
            <person name="Elazar M."/>
            <person name="Youssef S.A."/>
            <person name="El-Shabrawy E.S.M."/>
            <person name="Shalaby A.B.A."/>
            <person name="Houterman P."/>
            <person name="Brock N.L."/>
            <person name="Burkhardt I."/>
            <person name="Tsavkelova E.A."/>
            <person name="Dickschat J.S."/>
            <person name="Galuszka P."/>
            <person name="Gueldener U."/>
            <person name="Tudzynski B."/>
        </authorList>
    </citation>
    <scope>NUCLEOTIDE SEQUENCE [LARGE SCALE GENOMIC DNA]</scope>
    <source>
        <strain evidence="2">MRC7560</strain>
    </source>
</reference>
<organism evidence="1 2">
    <name type="scientific">Fusarium mangiferae</name>
    <name type="common">Mango malformation disease fungus</name>
    <dbReference type="NCBI Taxonomy" id="192010"/>
    <lineage>
        <taxon>Eukaryota</taxon>
        <taxon>Fungi</taxon>
        <taxon>Dikarya</taxon>
        <taxon>Ascomycota</taxon>
        <taxon>Pezizomycotina</taxon>
        <taxon>Sordariomycetes</taxon>
        <taxon>Hypocreomycetidae</taxon>
        <taxon>Hypocreales</taxon>
        <taxon>Nectriaceae</taxon>
        <taxon>Fusarium</taxon>
        <taxon>Fusarium fujikuroi species complex</taxon>
    </lineage>
</organism>
<dbReference type="RefSeq" id="XP_041691492.1">
    <property type="nucleotide sequence ID" value="XM_041826154.1"/>
</dbReference>
<accession>A0A1L7UM26</accession>
<dbReference type="Proteomes" id="UP000184255">
    <property type="component" value="Unassembled WGS sequence"/>
</dbReference>
<dbReference type="GeneID" id="65094673"/>
<gene>
    <name evidence="1" type="ORF">FMAN_15433</name>
</gene>
<name>A0A1L7UM26_FUSMA</name>
<dbReference type="VEuPathDB" id="FungiDB:FMAN_15433"/>
<dbReference type="EMBL" id="FCQH01000032">
    <property type="protein sequence ID" value="CVL09155.1"/>
    <property type="molecule type" value="Genomic_DNA"/>
</dbReference>
<comment type="caution">
    <text evidence="1">The sequence shown here is derived from an EMBL/GenBank/DDBJ whole genome shotgun (WGS) entry which is preliminary data.</text>
</comment>